<accession>A0A7Y9PDQ6</accession>
<sequence>MWKKPIGYVSSFFLRGLIALDLGQTAYPMTPN</sequence>
<evidence type="ECO:0000313" key="2">
    <source>
        <dbReference type="Proteomes" id="UP000589520"/>
    </source>
</evidence>
<evidence type="ECO:0000313" key="1">
    <source>
        <dbReference type="EMBL" id="NYF77912.1"/>
    </source>
</evidence>
<dbReference type="Proteomes" id="UP000589520">
    <property type="component" value="Unassembled WGS sequence"/>
</dbReference>
<keyword evidence="2" id="KW-1185">Reference proteome</keyword>
<protein>
    <submittedName>
        <fullName evidence="1">Uncharacterized protein</fullName>
    </submittedName>
</protein>
<comment type="caution">
    <text evidence="1">The sequence shown here is derived from an EMBL/GenBank/DDBJ whole genome shotgun (WGS) entry which is preliminary data.</text>
</comment>
<organism evidence="1 2">
    <name type="scientific">Granulicella arctica</name>
    <dbReference type="NCBI Taxonomy" id="940613"/>
    <lineage>
        <taxon>Bacteria</taxon>
        <taxon>Pseudomonadati</taxon>
        <taxon>Acidobacteriota</taxon>
        <taxon>Terriglobia</taxon>
        <taxon>Terriglobales</taxon>
        <taxon>Acidobacteriaceae</taxon>
        <taxon>Granulicella</taxon>
    </lineage>
</organism>
<dbReference type="AlphaFoldDB" id="A0A7Y9PDQ6"/>
<gene>
    <name evidence="1" type="ORF">HDF17_000199</name>
</gene>
<reference evidence="1 2" key="1">
    <citation type="submission" date="2020-07" db="EMBL/GenBank/DDBJ databases">
        <title>Genomic Encyclopedia of Type Strains, Phase IV (KMG-V): Genome sequencing to study the core and pangenomes of soil and plant-associated prokaryotes.</title>
        <authorList>
            <person name="Whitman W."/>
        </authorList>
    </citation>
    <scope>NUCLEOTIDE SEQUENCE [LARGE SCALE GENOMIC DNA]</scope>
    <source>
        <strain evidence="1 2">X4EP2</strain>
    </source>
</reference>
<name>A0A7Y9PDQ6_9BACT</name>
<dbReference type="EMBL" id="JACCCW010000001">
    <property type="protein sequence ID" value="NYF77912.1"/>
    <property type="molecule type" value="Genomic_DNA"/>
</dbReference>
<proteinExistence type="predicted"/>